<evidence type="ECO:0000313" key="1">
    <source>
        <dbReference type="EMBL" id="KAI1715535.1"/>
    </source>
</evidence>
<dbReference type="Proteomes" id="UP001201812">
    <property type="component" value="Unassembled WGS sequence"/>
</dbReference>
<dbReference type="AlphaFoldDB" id="A0AAD4N4S1"/>
<dbReference type="InterPro" id="IPR015943">
    <property type="entry name" value="WD40/YVTN_repeat-like_dom_sf"/>
</dbReference>
<proteinExistence type="predicted"/>
<comment type="caution">
    <text evidence="1">The sequence shown here is derived from an EMBL/GenBank/DDBJ whole genome shotgun (WGS) entry which is preliminary data.</text>
</comment>
<evidence type="ECO:0000313" key="2">
    <source>
        <dbReference type="Proteomes" id="UP001201812"/>
    </source>
</evidence>
<dbReference type="SUPFAM" id="SSF50978">
    <property type="entry name" value="WD40 repeat-like"/>
    <property type="match status" value="1"/>
</dbReference>
<dbReference type="InterPro" id="IPR001680">
    <property type="entry name" value="WD40_rpt"/>
</dbReference>
<sequence>MYMKKKRRKLERLVEKYTEQRDIQCSHKDNEEDEENNYDLCPSTSATNFTPPIVPGVFPAESLLEAFELLQKHFPELAPAVYPLIRSHLPANLVPDFAKIKRENAEENGVINSVEQWTNIKNRVESICPLMLPFVAQLVQVSTSPNLVAEKIPMEQQNASTDLKEKLHQCRQCLIKFQPASHQIAVTTCVISNSGEFLVLGFLDGSILVYDMTKGGFEEEQLSSISLGADNSENLTKNKARRKIYLHRKRVNKIVSLCGNENLFLSCDIEGVTALWHGLTGRLISKFKVRNTNCADIASCSAPDGINNGAMFLSAHSDGAARLWSLDRPNYLRLLVHEFGVNLVSLRQMIGATVTDTENLVRIWDLNTGSVLRVLEQMEVRCLKLHLVDNRRICAISETGIFQLSDINSATTPTKQKLDMPAGGQITNLISISSNTSLLLGSNKSKLFSVEFSEKADSDPVLSISSISFQENSLDNCPVVALKWKEQSNRIFIVLTE</sequence>
<keyword evidence="2" id="KW-1185">Reference proteome</keyword>
<accession>A0AAD4N4S1</accession>
<dbReference type="SMART" id="SM00320">
    <property type="entry name" value="WD40"/>
    <property type="match status" value="4"/>
</dbReference>
<name>A0AAD4N4S1_9BILA</name>
<dbReference type="InterPro" id="IPR036322">
    <property type="entry name" value="WD40_repeat_dom_sf"/>
</dbReference>
<dbReference type="GO" id="GO:0005669">
    <property type="term" value="C:transcription factor TFIID complex"/>
    <property type="evidence" value="ECO:0007669"/>
    <property type="project" value="TreeGrafter"/>
</dbReference>
<dbReference type="GO" id="GO:0016251">
    <property type="term" value="F:RNA polymerase II general transcription initiation factor activity"/>
    <property type="evidence" value="ECO:0007669"/>
    <property type="project" value="TreeGrafter"/>
</dbReference>
<reference evidence="1" key="1">
    <citation type="submission" date="2022-01" db="EMBL/GenBank/DDBJ databases">
        <title>Genome Sequence Resource for Two Populations of Ditylenchus destructor, the Migratory Endoparasitic Phytonematode.</title>
        <authorList>
            <person name="Zhang H."/>
            <person name="Lin R."/>
            <person name="Xie B."/>
        </authorList>
    </citation>
    <scope>NUCLEOTIDE SEQUENCE</scope>
    <source>
        <strain evidence="1">BazhouSP</strain>
    </source>
</reference>
<dbReference type="PANTHER" id="PTHR19879:SF1">
    <property type="entry name" value="CANNONBALL-RELATED"/>
    <property type="match status" value="1"/>
</dbReference>
<dbReference type="EMBL" id="JAKKPZ010000011">
    <property type="protein sequence ID" value="KAI1715535.1"/>
    <property type="molecule type" value="Genomic_DNA"/>
</dbReference>
<organism evidence="1 2">
    <name type="scientific">Ditylenchus destructor</name>
    <dbReference type="NCBI Taxonomy" id="166010"/>
    <lineage>
        <taxon>Eukaryota</taxon>
        <taxon>Metazoa</taxon>
        <taxon>Ecdysozoa</taxon>
        <taxon>Nematoda</taxon>
        <taxon>Chromadorea</taxon>
        <taxon>Rhabditida</taxon>
        <taxon>Tylenchina</taxon>
        <taxon>Tylenchomorpha</taxon>
        <taxon>Sphaerularioidea</taxon>
        <taxon>Anguinidae</taxon>
        <taxon>Anguininae</taxon>
        <taxon>Ditylenchus</taxon>
    </lineage>
</organism>
<protein>
    <submittedName>
        <fullName evidence="1">Transcription initiation factor TFIID subunit taf73</fullName>
    </submittedName>
</protein>
<gene>
    <name evidence="1" type="ORF">DdX_07853</name>
</gene>
<dbReference type="PANTHER" id="PTHR19879">
    <property type="entry name" value="TRANSCRIPTION INITIATION FACTOR TFIID"/>
    <property type="match status" value="1"/>
</dbReference>
<dbReference type="GO" id="GO:0006367">
    <property type="term" value="P:transcription initiation at RNA polymerase II promoter"/>
    <property type="evidence" value="ECO:0007669"/>
    <property type="project" value="TreeGrafter"/>
</dbReference>
<dbReference type="Gene3D" id="2.130.10.10">
    <property type="entry name" value="YVTN repeat-like/Quinoprotein amine dehydrogenase"/>
    <property type="match status" value="2"/>
</dbReference>